<evidence type="ECO:0000313" key="1">
    <source>
        <dbReference type="EMBL" id="MBE8432103.1"/>
    </source>
</evidence>
<dbReference type="Gene3D" id="3.40.50.720">
    <property type="entry name" value="NAD(P)-binding Rossmann-like Domain"/>
    <property type="match status" value="1"/>
</dbReference>
<dbReference type="InterPro" id="IPR036291">
    <property type="entry name" value="NAD(P)-bd_dom_sf"/>
</dbReference>
<dbReference type="Proteomes" id="UP000644282">
    <property type="component" value="Unassembled WGS sequence"/>
</dbReference>
<evidence type="ECO:0000313" key="2">
    <source>
        <dbReference type="Proteomes" id="UP000644282"/>
    </source>
</evidence>
<dbReference type="InterPro" id="IPR002347">
    <property type="entry name" value="SDR_fam"/>
</dbReference>
<feature type="non-terminal residue" evidence="1">
    <location>
        <position position="41"/>
    </location>
</feature>
<dbReference type="RefSeq" id="WP_193825946.1">
    <property type="nucleotide sequence ID" value="NZ_JADDXF010000279.1"/>
</dbReference>
<protein>
    <submittedName>
        <fullName evidence="1">SDR family NAD(P)-dependent oxidoreductase</fullName>
    </submittedName>
</protein>
<dbReference type="EMBL" id="JADDXF010000279">
    <property type="protein sequence ID" value="MBE8432103.1"/>
    <property type="molecule type" value="Genomic_DNA"/>
</dbReference>
<name>A0AA40WF17_LEPIR</name>
<sequence length="41" mass="4267">MKDKVAVVTGGSTGIGKAVVNEFVSKGVKVVFCGRRLDEGK</sequence>
<reference evidence="1" key="1">
    <citation type="submission" date="2020-10" db="EMBL/GenBank/DDBJ databases">
        <title>New Zealand Leptospira genomics.</title>
        <authorList>
            <person name="Wilkinson D.A."/>
            <person name="Nisa S."/>
            <person name="Moinet M."/>
            <person name="Benschop J."/>
        </authorList>
    </citation>
    <scope>NUCLEOTIDE SEQUENCE</scope>
    <source>
        <strain evidence="1">ESR8</strain>
    </source>
</reference>
<organism evidence="1 2">
    <name type="scientific">Leptospira interrogans serovar Pomona</name>
    <dbReference type="NCBI Taxonomy" id="44276"/>
    <lineage>
        <taxon>Bacteria</taxon>
        <taxon>Pseudomonadati</taxon>
        <taxon>Spirochaetota</taxon>
        <taxon>Spirochaetia</taxon>
        <taxon>Leptospirales</taxon>
        <taxon>Leptospiraceae</taxon>
        <taxon>Leptospira</taxon>
    </lineage>
</organism>
<dbReference type="AlphaFoldDB" id="A0AA40WF17"/>
<accession>A0AA40WF17</accession>
<proteinExistence type="predicted"/>
<gene>
    <name evidence="1" type="ORF">IQB77_20385</name>
</gene>
<comment type="caution">
    <text evidence="1">The sequence shown here is derived from an EMBL/GenBank/DDBJ whole genome shotgun (WGS) entry which is preliminary data.</text>
</comment>
<dbReference type="SUPFAM" id="SSF51735">
    <property type="entry name" value="NAD(P)-binding Rossmann-fold domains"/>
    <property type="match status" value="1"/>
</dbReference>
<dbReference type="Pfam" id="PF00106">
    <property type="entry name" value="adh_short"/>
    <property type="match status" value="1"/>
</dbReference>